<evidence type="ECO:0008006" key="5">
    <source>
        <dbReference type="Google" id="ProtNLM"/>
    </source>
</evidence>
<dbReference type="Pfam" id="PF10400">
    <property type="entry name" value="Vir_act_alpha_C"/>
    <property type="match status" value="1"/>
</dbReference>
<dbReference type="InterPro" id="IPR036388">
    <property type="entry name" value="WH-like_DNA-bd_sf"/>
</dbReference>
<dbReference type="InterPro" id="IPR005149">
    <property type="entry name" value="Tscrpt_reg_PadR_N"/>
</dbReference>
<reference evidence="3" key="1">
    <citation type="submission" date="2021-01" db="EMBL/GenBank/DDBJ databases">
        <title>Whole genome shotgun sequence of Spirilliplanes yamanashiensis NBRC 15828.</title>
        <authorList>
            <person name="Komaki H."/>
            <person name="Tamura T."/>
        </authorList>
    </citation>
    <scope>NUCLEOTIDE SEQUENCE</scope>
    <source>
        <strain evidence="3">NBRC 15828</strain>
    </source>
</reference>
<proteinExistence type="predicted"/>
<protein>
    <recommendedName>
        <fullName evidence="5">PadR family transcriptional regulator</fullName>
    </recommendedName>
</protein>
<evidence type="ECO:0000259" key="1">
    <source>
        <dbReference type="Pfam" id="PF03551"/>
    </source>
</evidence>
<dbReference type="InterPro" id="IPR018309">
    <property type="entry name" value="Tscrpt_reg_PadR_C"/>
</dbReference>
<dbReference type="Proteomes" id="UP000652013">
    <property type="component" value="Unassembled WGS sequence"/>
</dbReference>
<dbReference type="Gene3D" id="1.10.10.10">
    <property type="entry name" value="Winged helix-like DNA-binding domain superfamily/Winged helix DNA-binding domain"/>
    <property type="match status" value="1"/>
</dbReference>
<feature type="domain" description="Transcription regulator PadR N-terminal" evidence="1">
    <location>
        <begin position="11"/>
        <end position="83"/>
    </location>
</feature>
<dbReference type="PANTHER" id="PTHR43252:SF2">
    <property type="entry name" value="TRANSCRIPTION REGULATOR, PADR-LIKE FAMILY"/>
    <property type="match status" value="1"/>
</dbReference>
<gene>
    <name evidence="3" type="ORF">Sya03_58650</name>
</gene>
<sequence length="217" mass="23910">MPPLTTTAHALLGLLAVQPWTSYELTKQMGRSLQHFWPRAESKLYEEPKKLVAQGLATATTRTVGRRTSTVYAITPAGRRALRRWTATPGAGPVLEFELLLQVFFGDHGTKADLLDNLDACAEWAAERTRTNIEVAREYATGTGPFPARTAQSTLVAAFLTRHWDAVADWAAWARGVVEQWPDDLSAATPPWEVIREVAARPLPPSPIGRIRSAEEA</sequence>
<dbReference type="AlphaFoldDB" id="A0A8J3YDC4"/>
<evidence type="ECO:0000259" key="2">
    <source>
        <dbReference type="Pfam" id="PF10400"/>
    </source>
</evidence>
<evidence type="ECO:0000313" key="4">
    <source>
        <dbReference type="Proteomes" id="UP000652013"/>
    </source>
</evidence>
<comment type="caution">
    <text evidence="3">The sequence shown here is derived from an EMBL/GenBank/DDBJ whole genome shotgun (WGS) entry which is preliminary data.</text>
</comment>
<keyword evidence="4" id="KW-1185">Reference proteome</keyword>
<dbReference type="SUPFAM" id="SSF46785">
    <property type="entry name" value="Winged helix' DNA-binding domain"/>
    <property type="match status" value="1"/>
</dbReference>
<dbReference type="RefSeq" id="WP_203941683.1">
    <property type="nucleotide sequence ID" value="NZ_BAAAGJ010000015.1"/>
</dbReference>
<dbReference type="PANTHER" id="PTHR43252">
    <property type="entry name" value="TRANSCRIPTIONAL REGULATOR YQJI"/>
    <property type="match status" value="1"/>
</dbReference>
<name>A0A8J3YDC4_9ACTN</name>
<organism evidence="3 4">
    <name type="scientific">Spirilliplanes yamanashiensis</name>
    <dbReference type="NCBI Taxonomy" id="42233"/>
    <lineage>
        <taxon>Bacteria</taxon>
        <taxon>Bacillati</taxon>
        <taxon>Actinomycetota</taxon>
        <taxon>Actinomycetes</taxon>
        <taxon>Micromonosporales</taxon>
        <taxon>Micromonosporaceae</taxon>
        <taxon>Spirilliplanes</taxon>
    </lineage>
</organism>
<feature type="domain" description="Transcription regulator PadR C-terminal" evidence="2">
    <location>
        <begin position="98"/>
        <end position="176"/>
    </location>
</feature>
<dbReference type="EMBL" id="BOOY01000042">
    <property type="protein sequence ID" value="GIJ06513.1"/>
    <property type="molecule type" value="Genomic_DNA"/>
</dbReference>
<accession>A0A8J3YDC4</accession>
<evidence type="ECO:0000313" key="3">
    <source>
        <dbReference type="EMBL" id="GIJ06513.1"/>
    </source>
</evidence>
<dbReference type="InterPro" id="IPR036390">
    <property type="entry name" value="WH_DNA-bd_sf"/>
</dbReference>
<dbReference type="Pfam" id="PF03551">
    <property type="entry name" value="PadR"/>
    <property type="match status" value="1"/>
</dbReference>